<comment type="caution">
    <text evidence="1">The sequence shown here is derived from an EMBL/GenBank/DDBJ whole genome shotgun (WGS) entry which is preliminary data.</text>
</comment>
<sequence length="114" mass="13336">MKLIIVIVVGIGLHLRSDYFLMLLYQFYIKISKLYIEKEIFMPLGPMEGILHAILYYEECQAGLGNRFRVAIESVTKQISNSPFVYRILQASFRCYLIPKFPYYLIYSINPGLL</sequence>
<evidence type="ECO:0000313" key="1">
    <source>
        <dbReference type="EMBL" id="PIE62541.1"/>
    </source>
</evidence>
<dbReference type="EMBL" id="PDTI01000039">
    <property type="protein sequence ID" value="PIE62541.1"/>
    <property type="molecule type" value="Genomic_DNA"/>
</dbReference>
<gene>
    <name evidence="1" type="ORF">CSA25_04635</name>
</gene>
<accession>A0A2G6MRB3</accession>
<protein>
    <submittedName>
        <fullName evidence="1">Uncharacterized protein</fullName>
    </submittedName>
</protein>
<dbReference type="AlphaFoldDB" id="A0A2G6MRB3"/>
<reference evidence="1 2" key="1">
    <citation type="submission" date="2017-10" db="EMBL/GenBank/DDBJ databases">
        <title>Novel microbial diversity and functional potential in the marine mammal oral microbiome.</title>
        <authorList>
            <person name="Dudek N.K."/>
            <person name="Sun C.L."/>
            <person name="Burstein D."/>
            <person name="Kantor R.S."/>
            <person name="Aliaga Goltsman D.S."/>
            <person name="Bik E.M."/>
            <person name="Thomas B.C."/>
            <person name="Banfield J.F."/>
            <person name="Relman D.A."/>
        </authorList>
    </citation>
    <scope>NUCLEOTIDE SEQUENCE [LARGE SCALE GENOMIC DNA]</scope>
    <source>
        <strain evidence="1">DOLJORAL78_47_202</strain>
    </source>
</reference>
<proteinExistence type="predicted"/>
<name>A0A2G6MRB3_9BACT</name>
<dbReference type="Proteomes" id="UP000231203">
    <property type="component" value="Unassembled WGS sequence"/>
</dbReference>
<organism evidence="1 2">
    <name type="scientific">Desulfobacter postgatei</name>
    <dbReference type="NCBI Taxonomy" id="2293"/>
    <lineage>
        <taxon>Bacteria</taxon>
        <taxon>Pseudomonadati</taxon>
        <taxon>Thermodesulfobacteriota</taxon>
        <taxon>Desulfobacteria</taxon>
        <taxon>Desulfobacterales</taxon>
        <taxon>Desulfobacteraceae</taxon>
        <taxon>Desulfobacter</taxon>
    </lineage>
</organism>
<evidence type="ECO:0000313" key="2">
    <source>
        <dbReference type="Proteomes" id="UP000231203"/>
    </source>
</evidence>